<dbReference type="PANTHER" id="PTHR42961:SF2">
    <property type="entry name" value="IRON-SULFUR PROTEIN NUBPL"/>
    <property type="match status" value="1"/>
</dbReference>
<dbReference type="InterPro" id="IPR019591">
    <property type="entry name" value="Mrp/NBP35_ATP-bd"/>
</dbReference>
<feature type="compositionally biased region" description="Low complexity" evidence="7">
    <location>
        <begin position="86"/>
        <end position="96"/>
    </location>
</feature>
<comment type="function">
    <text evidence="6">Binds and transfers iron-sulfur (Fe-S) clusters to target apoproteins. Can hydrolyze ATP.</text>
</comment>
<reference evidence="8 9" key="1">
    <citation type="submission" date="2023-08" db="EMBL/GenBank/DDBJ databases">
        <title>Genome sequence of Thermaerobacter compostii strain Ins1, a spore-forming filamentous bacterium isolated from a deep geothermal reservoir.</title>
        <authorList>
            <person name="Bregnard D."/>
            <person name="Gonzalez D."/>
            <person name="Junier P."/>
        </authorList>
    </citation>
    <scope>NUCLEOTIDE SEQUENCE [LARGE SCALE GENOMIC DNA]</scope>
    <source>
        <strain evidence="8 9">Ins1</strain>
    </source>
</reference>
<evidence type="ECO:0000256" key="5">
    <source>
        <dbReference type="ARBA" id="ARBA00023014"/>
    </source>
</evidence>
<evidence type="ECO:0000256" key="1">
    <source>
        <dbReference type="ARBA" id="ARBA00022723"/>
    </source>
</evidence>
<accession>A0ABZ0QL85</accession>
<dbReference type="SUPFAM" id="SSF52540">
    <property type="entry name" value="P-loop containing nucleoside triphosphate hydrolases"/>
    <property type="match status" value="1"/>
</dbReference>
<dbReference type="CDD" id="cd02037">
    <property type="entry name" value="Mrp_NBP35"/>
    <property type="match status" value="1"/>
</dbReference>
<feature type="region of interest" description="Disordered" evidence="7">
    <location>
        <begin position="83"/>
        <end position="102"/>
    </location>
</feature>
<evidence type="ECO:0000256" key="6">
    <source>
        <dbReference type="HAMAP-Rule" id="MF_02040"/>
    </source>
</evidence>
<keyword evidence="1 6" id="KW-0479">Metal-binding</keyword>
<keyword evidence="4 6" id="KW-0408">Iron</keyword>
<dbReference type="InterPro" id="IPR033756">
    <property type="entry name" value="YlxH/NBP35"/>
</dbReference>
<dbReference type="HAMAP" id="MF_02040">
    <property type="entry name" value="Mrp_NBP35"/>
    <property type="match status" value="1"/>
</dbReference>
<dbReference type="EMBL" id="CP132508">
    <property type="protein sequence ID" value="WPD18269.1"/>
    <property type="molecule type" value="Genomic_DNA"/>
</dbReference>
<dbReference type="GO" id="GO:0005524">
    <property type="term" value="F:ATP binding"/>
    <property type="evidence" value="ECO:0007669"/>
    <property type="project" value="UniProtKB-KW"/>
</dbReference>
<proteinExistence type="inferred from homology"/>
<dbReference type="Gene3D" id="3.40.50.300">
    <property type="entry name" value="P-loop containing nucleotide triphosphate hydrolases"/>
    <property type="match status" value="1"/>
</dbReference>
<evidence type="ECO:0000256" key="7">
    <source>
        <dbReference type="SAM" id="MobiDB-lite"/>
    </source>
</evidence>
<feature type="binding site" evidence="6">
    <location>
        <begin position="122"/>
        <end position="129"/>
    </location>
    <ligand>
        <name>ATP</name>
        <dbReference type="ChEBI" id="CHEBI:30616"/>
    </ligand>
</feature>
<keyword evidence="9" id="KW-1185">Reference proteome</keyword>
<sequence>MNKRDVLQQLVRVRLDDGSHPLADGRIQDVLIEMHGERAHVAILIDENWDGGSPPADAQERLRQAVLAMPGVASVRIVPRPRPRARGVTVPGAAPAPGGGDAPTRTLPEGLQGARFVAVASGKGGVGKSSVSVNLAVALARRGLRVAILDCDIYGFSVPALIGLERSPALDDNRKVIPGHGHGVDVMSMDFFVQNNSPVVWRGPMLGKALRQFLFDTAWHHPDVVVLDLPPGTGDMALDVQQQFPPMDVLIVTTPDPFAARVAERAGSMAVKMGHRVMGVVENMAYRECSGCGRREYLLGRGGGDAVAAALGTQVLARIPMEPPPPGLRTDGLFPPASAAGRAYEELAATVAARLGLNRQDAARPAGRSR</sequence>
<evidence type="ECO:0000313" key="9">
    <source>
        <dbReference type="Proteomes" id="UP001304683"/>
    </source>
</evidence>
<name>A0ABZ0QL85_9FIRM</name>
<dbReference type="Pfam" id="PF10609">
    <property type="entry name" value="ParA"/>
    <property type="match status" value="1"/>
</dbReference>
<evidence type="ECO:0000256" key="3">
    <source>
        <dbReference type="ARBA" id="ARBA00022840"/>
    </source>
</evidence>
<dbReference type="InterPro" id="IPR044304">
    <property type="entry name" value="NUBPL-like"/>
</dbReference>
<dbReference type="Proteomes" id="UP001304683">
    <property type="component" value="Chromosome"/>
</dbReference>
<evidence type="ECO:0000313" key="8">
    <source>
        <dbReference type="EMBL" id="WPD18269.1"/>
    </source>
</evidence>
<gene>
    <name evidence="8" type="ORF">Q5761_07730</name>
</gene>
<dbReference type="InterPro" id="IPR027417">
    <property type="entry name" value="P-loop_NTPase"/>
</dbReference>
<evidence type="ECO:0000256" key="2">
    <source>
        <dbReference type="ARBA" id="ARBA00022741"/>
    </source>
</evidence>
<keyword evidence="2 6" id="KW-0547">Nucleotide-binding</keyword>
<evidence type="ECO:0000256" key="4">
    <source>
        <dbReference type="ARBA" id="ARBA00023004"/>
    </source>
</evidence>
<dbReference type="RefSeq" id="WP_318750118.1">
    <property type="nucleotide sequence ID" value="NZ_CP132508.1"/>
</dbReference>
<keyword evidence="5 6" id="KW-0411">Iron-sulfur</keyword>
<comment type="subunit">
    <text evidence="6">Homodimer.</text>
</comment>
<protein>
    <recommendedName>
        <fullName evidence="6">Iron-sulfur cluster carrier protein</fullName>
    </recommendedName>
</protein>
<comment type="similarity">
    <text evidence="6">Belongs to the Mrp/NBP35 ATP-binding proteins family.</text>
</comment>
<keyword evidence="6" id="KW-0378">Hydrolase</keyword>
<organism evidence="8 9">
    <name type="scientific">Thermaerobacter composti</name>
    <dbReference type="NCBI Taxonomy" id="554949"/>
    <lineage>
        <taxon>Bacteria</taxon>
        <taxon>Bacillati</taxon>
        <taxon>Bacillota</taxon>
        <taxon>Clostridia</taxon>
        <taxon>Eubacteriales</taxon>
        <taxon>Clostridiales Family XVII. Incertae Sedis</taxon>
        <taxon>Thermaerobacter</taxon>
    </lineage>
</organism>
<keyword evidence="3 6" id="KW-0067">ATP-binding</keyword>
<dbReference type="PANTHER" id="PTHR42961">
    <property type="entry name" value="IRON-SULFUR PROTEIN NUBPL"/>
    <property type="match status" value="1"/>
</dbReference>